<comment type="caution">
    <text evidence="1">The sequence shown here is derived from an EMBL/GenBank/DDBJ whole genome shotgun (WGS) entry which is preliminary data.</text>
</comment>
<keyword evidence="2" id="KW-1185">Reference proteome</keyword>
<evidence type="ECO:0000313" key="2">
    <source>
        <dbReference type="Proteomes" id="UP000816034"/>
    </source>
</evidence>
<name>A0AA88GEN2_NAELO</name>
<protein>
    <submittedName>
        <fullName evidence="1">Uncharacterized protein</fullName>
    </submittedName>
</protein>
<dbReference type="AlphaFoldDB" id="A0AA88GEN2"/>
<dbReference type="Proteomes" id="UP000816034">
    <property type="component" value="Unassembled WGS sequence"/>
</dbReference>
<accession>A0AA88GEN2</accession>
<gene>
    <name evidence="1" type="ORF">C9374_010165</name>
</gene>
<reference evidence="1 2" key="1">
    <citation type="journal article" date="2018" name="BMC Genomics">
        <title>The genome of Naegleria lovaniensis, the basis for a comparative approach to unravel pathogenicity factors of the human pathogenic amoeba N. fowleri.</title>
        <authorList>
            <person name="Liechti N."/>
            <person name="Schurch N."/>
            <person name="Bruggmann R."/>
            <person name="Wittwer M."/>
        </authorList>
    </citation>
    <scope>NUCLEOTIDE SEQUENCE [LARGE SCALE GENOMIC DNA]</scope>
    <source>
        <strain evidence="1 2">ATCC 30569</strain>
    </source>
</reference>
<organism evidence="1 2">
    <name type="scientific">Naegleria lovaniensis</name>
    <name type="common">Amoeba</name>
    <dbReference type="NCBI Taxonomy" id="51637"/>
    <lineage>
        <taxon>Eukaryota</taxon>
        <taxon>Discoba</taxon>
        <taxon>Heterolobosea</taxon>
        <taxon>Tetramitia</taxon>
        <taxon>Eutetramitia</taxon>
        <taxon>Vahlkampfiidae</taxon>
        <taxon>Naegleria</taxon>
    </lineage>
</organism>
<evidence type="ECO:0000313" key="1">
    <source>
        <dbReference type="EMBL" id="KAG2375161.1"/>
    </source>
</evidence>
<dbReference type="GeneID" id="68102619"/>
<dbReference type="EMBL" id="PYSW02000040">
    <property type="protein sequence ID" value="KAG2375161.1"/>
    <property type="molecule type" value="Genomic_DNA"/>
</dbReference>
<sequence length="484" mass="55937">MIHQTSVGNQYENGTRFSFSNRLGDSGRGTAKSMISHMLVLATEHHSIGMFESYTENDYKFLILKLGSNRHDENVLQYFDTQQVIEIQSGNEKSNVIQSNRHRRDMDVVNIFETRQCVNSKLEKSFLCLFSECSANVTITLDENNLLQSKVFIDIVNENNEIGEGNRYYPSPSPYFQTECCSITSEKYLGVQKSCFEGFIVPKVVSSCLLTFFIPKVIQSEKPKNLNLDPARTLSFDYSKIMTMNESKFVLVASVHGKNYRKNPFVLREMVPVVGVDGQVESCKLKKFHIQNFYKYFTKFHLVLDCTTLSDGKYLFLLRKHPGEKLDTFEHYQSYLLWIVIDLFSCTAKQVFPVHYKKSEIDSTGILRTKKRLDQEGFVLCERKKNVRVRPQKPESNSQISSNIDLEFCVTLFGYHANSVTNRDLFSVLLLFRSNFEDKSLKCHNGMRDVPYHQYTFKFTEEHILPISCFNTPILSDITVTSQH</sequence>
<dbReference type="RefSeq" id="XP_044544335.1">
    <property type="nucleotide sequence ID" value="XM_044685679.1"/>
</dbReference>
<proteinExistence type="predicted"/>